<evidence type="ECO:0000256" key="4">
    <source>
        <dbReference type="ARBA" id="ARBA00023015"/>
    </source>
</evidence>
<evidence type="ECO:0000256" key="3">
    <source>
        <dbReference type="ARBA" id="ARBA00022737"/>
    </source>
</evidence>
<feature type="compositionally biased region" description="Low complexity" evidence="7">
    <location>
        <begin position="422"/>
        <end position="432"/>
    </location>
</feature>
<evidence type="ECO:0000313" key="9">
    <source>
        <dbReference type="Proteomes" id="UP001303373"/>
    </source>
</evidence>
<feature type="repeat" description="WD" evidence="6">
    <location>
        <begin position="182"/>
        <end position="213"/>
    </location>
</feature>
<dbReference type="SMART" id="SM00320">
    <property type="entry name" value="WD40"/>
    <property type="match status" value="3"/>
</dbReference>
<feature type="compositionally biased region" description="Polar residues" evidence="7">
    <location>
        <begin position="302"/>
        <end position="314"/>
    </location>
</feature>
<evidence type="ECO:0000313" key="8">
    <source>
        <dbReference type="EMBL" id="WPG98803.1"/>
    </source>
</evidence>
<dbReference type="PROSITE" id="PS00678">
    <property type="entry name" value="WD_REPEATS_1"/>
    <property type="match status" value="1"/>
</dbReference>
<dbReference type="InterPro" id="IPR001680">
    <property type="entry name" value="WD40_rpt"/>
</dbReference>
<dbReference type="EMBL" id="CP138581">
    <property type="protein sequence ID" value="WPG98803.1"/>
    <property type="molecule type" value="Genomic_DNA"/>
</dbReference>
<protein>
    <submittedName>
        <fullName evidence="8">WD40-repeat-containing domain protein</fullName>
    </submittedName>
</protein>
<accession>A0AAQ3LZC1</accession>
<dbReference type="InterPro" id="IPR019775">
    <property type="entry name" value="WD40_repeat_CS"/>
</dbReference>
<keyword evidence="9" id="KW-1185">Reference proteome</keyword>
<feature type="compositionally biased region" description="Polar residues" evidence="7">
    <location>
        <begin position="409"/>
        <end position="421"/>
    </location>
</feature>
<reference evidence="8 9" key="1">
    <citation type="submission" date="2023-11" db="EMBL/GenBank/DDBJ databases">
        <title>An acidophilic fungus is an integral part of prey digestion in a carnivorous sundew plant.</title>
        <authorList>
            <person name="Tsai I.J."/>
        </authorList>
    </citation>
    <scope>NUCLEOTIDE SEQUENCE [LARGE SCALE GENOMIC DNA]</scope>
    <source>
        <strain evidence="8">169a</strain>
    </source>
</reference>
<dbReference type="InterPro" id="IPR051243">
    <property type="entry name" value="PcG_WD-repeat"/>
</dbReference>
<evidence type="ECO:0000256" key="1">
    <source>
        <dbReference type="ARBA" id="ARBA00008075"/>
    </source>
</evidence>
<organism evidence="8 9">
    <name type="scientific">Acrodontium crateriforme</name>
    <dbReference type="NCBI Taxonomy" id="150365"/>
    <lineage>
        <taxon>Eukaryota</taxon>
        <taxon>Fungi</taxon>
        <taxon>Dikarya</taxon>
        <taxon>Ascomycota</taxon>
        <taxon>Pezizomycotina</taxon>
        <taxon>Dothideomycetes</taxon>
        <taxon>Dothideomycetidae</taxon>
        <taxon>Mycosphaerellales</taxon>
        <taxon>Teratosphaeriaceae</taxon>
        <taxon>Acrodontium</taxon>
    </lineage>
</organism>
<dbReference type="InterPro" id="IPR015943">
    <property type="entry name" value="WD40/YVTN_repeat-like_dom_sf"/>
</dbReference>
<evidence type="ECO:0000256" key="6">
    <source>
        <dbReference type="PROSITE-ProRule" id="PRU00221"/>
    </source>
</evidence>
<proteinExistence type="inferred from homology"/>
<sequence>MPPNGGQPDVFPSLYACFDARCVFLLMGCSHKLLFLDDHLLYDVKFYPFPTANNDPLFAVCGVRDTFLCRITEDADHPLELKFLKDLDTSAEYNSCVWTKHPVTQSPLLCLTGKIPKQIQIVDIDSGKVIRSLNGHGKGINDLAISPLSTNLLFSAAEDYTIRLWNLEPQYEEQPCVAVFAGEGHRQPILAINVHPNGRWMLSGSLDNAICLWAVPEPHELIRDPKNTGFQTPKTIYYPHFLSTEVHFNYVDCLKFHGDLIISRASRDVGPSSRTNEILLWKIEGFDSSLPAPAEPPVPSAGKSTRSSLPHSPQSRGFQRLLTFDMPGTNLFYQRFGLLDTPGMRPILAMGNQLSKFLFWDLQVLEEGIDLVDAARLKKGRGSRKPKLGTITIDPALNRVSGLKRDTSIGMSSDGIGNQSVSASSPALSPAPADRKYQLADPFTPIKPHRVIIPTTNYSKDHFSAKSIAFSPDGSWMVGVGDKGMVCVFNRDKDVVWSIPPTNPASETMQT</sequence>
<dbReference type="InterPro" id="IPR036322">
    <property type="entry name" value="WD40_repeat_dom_sf"/>
</dbReference>
<feature type="repeat" description="WD" evidence="6">
    <location>
        <begin position="133"/>
        <end position="168"/>
    </location>
</feature>
<evidence type="ECO:0000256" key="5">
    <source>
        <dbReference type="ARBA" id="ARBA00023163"/>
    </source>
</evidence>
<dbReference type="SUPFAM" id="SSF50978">
    <property type="entry name" value="WD40 repeat-like"/>
    <property type="match status" value="1"/>
</dbReference>
<dbReference type="Gene3D" id="2.130.10.10">
    <property type="entry name" value="YVTN repeat-like/Quinoprotein amine dehydrogenase"/>
    <property type="match status" value="1"/>
</dbReference>
<gene>
    <name evidence="8" type="ORF">R9X50_00159900</name>
</gene>
<dbReference type="Proteomes" id="UP001303373">
    <property type="component" value="Chromosome 2"/>
</dbReference>
<dbReference type="AlphaFoldDB" id="A0AAQ3LZC1"/>
<feature type="region of interest" description="Disordered" evidence="7">
    <location>
        <begin position="292"/>
        <end position="314"/>
    </location>
</feature>
<dbReference type="PROSITE" id="PS50082">
    <property type="entry name" value="WD_REPEATS_2"/>
    <property type="match status" value="2"/>
</dbReference>
<keyword evidence="3" id="KW-0677">Repeat</keyword>
<keyword evidence="5" id="KW-0804">Transcription</keyword>
<evidence type="ECO:0000256" key="2">
    <source>
        <dbReference type="ARBA" id="ARBA00022574"/>
    </source>
</evidence>
<name>A0AAQ3LZC1_9PEZI</name>
<feature type="region of interest" description="Disordered" evidence="7">
    <location>
        <begin position="408"/>
        <end position="434"/>
    </location>
</feature>
<comment type="similarity">
    <text evidence="1">Belongs to the WD repeat ESC family.</text>
</comment>
<dbReference type="PANTHER" id="PTHR10253">
    <property type="entry name" value="POLYCOMB PROTEIN"/>
    <property type="match status" value="1"/>
</dbReference>
<evidence type="ECO:0000256" key="7">
    <source>
        <dbReference type="SAM" id="MobiDB-lite"/>
    </source>
</evidence>
<keyword evidence="4" id="KW-0805">Transcription regulation</keyword>
<keyword evidence="2 6" id="KW-0853">WD repeat</keyword>
<dbReference type="Pfam" id="PF00400">
    <property type="entry name" value="WD40"/>
    <property type="match status" value="3"/>
</dbReference>
<dbReference type="PROSITE" id="PS50294">
    <property type="entry name" value="WD_REPEATS_REGION"/>
    <property type="match status" value="2"/>
</dbReference>